<feature type="binding site" evidence="4">
    <location>
        <position position="184"/>
    </location>
    <ligand>
        <name>Zn(2+)</name>
        <dbReference type="ChEBI" id="CHEBI:29105"/>
        <label>2</label>
    </ligand>
</feature>
<sequence>MPPRANQGRHWIDDLMKQRINTVTGLIAAERLGVTLGHEHVLISGGGIKQEFAFLFDYRKTLERVIHELRLAKAGGIDTILDLTTVDLGRDVELYAEASRQSGMNVVATTGFWLNPPLTFRDRPPDFFADLFIHEIVNGIAGTGIKPGLIKISNDIGGVTPEAEIIIRGAARACNATGIPISTHQWAPEQVGARQLEILLDEGVRPQHICIGHSADTTDIEYLVSLLQAGVFLSMDRYPGREGRPDWRTRNATVKALIDRGFADRLMLGHDYAPRPVIAGEKPELNSSTPYLFLSETAIPALRASGVGDDVIQTMLVDAPRRFLSGD</sequence>
<keyword evidence="1 4" id="KW-0479">Metal-binding</keyword>
<feature type="binding site" description="via carbamate group" evidence="4">
    <location>
        <position position="151"/>
    </location>
    <ligand>
        <name>Zn(2+)</name>
        <dbReference type="ChEBI" id="CHEBI:29105"/>
        <label>1</label>
    </ligand>
</feature>
<protein>
    <recommendedName>
        <fullName evidence="8">Phosphotriesterase-related protein</fullName>
    </recommendedName>
</protein>
<evidence type="ECO:0000256" key="2">
    <source>
        <dbReference type="ARBA" id="ARBA00022801"/>
    </source>
</evidence>
<dbReference type="InterPro" id="IPR001559">
    <property type="entry name" value="Phosphotriesterase"/>
</dbReference>
<comment type="caution">
    <text evidence="6">The sequence shown here is derived from an EMBL/GenBank/DDBJ whole genome shotgun (WGS) entry which is preliminary data.</text>
</comment>
<keyword evidence="2" id="KW-0378">Hydrolase</keyword>
<dbReference type="PROSITE" id="PS01322">
    <property type="entry name" value="PHOSPHOTRIESTERASE_1"/>
    <property type="match status" value="1"/>
</dbReference>
<name>A0A3A4NW57_ABYX5</name>
<reference evidence="6 7" key="1">
    <citation type="journal article" date="2017" name="ISME J.">
        <title>Energy and carbon metabolisms in a deep terrestrial subsurface fluid microbial community.</title>
        <authorList>
            <person name="Momper L."/>
            <person name="Jungbluth S.P."/>
            <person name="Lee M.D."/>
            <person name="Amend J.P."/>
        </authorList>
    </citation>
    <scope>NUCLEOTIDE SEQUENCE [LARGE SCALE GENOMIC DNA]</scope>
    <source>
        <strain evidence="6">SURF_5</strain>
    </source>
</reference>
<dbReference type="InterPro" id="IPR032466">
    <property type="entry name" value="Metal_Hydrolase"/>
</dbReference>
<evidence type="ECO:0000256" key="4">
    <source>
        <dbReference type="PIRSR" id="PIRSR601559-51"/>
    </source>
</evidence>
<dbReference type="Pfam" id="PF02126">
    <property type="entry name" value="PTE"/>
    <property type="match status" value="1"/>
</dbReference>
<dbReference type="InterPro" id="IPR017947">
    <property type="entry name" value="AryldialkylPase_Zn-BS"/>
</dbReference>
<evidence type="ECO:0000313" key="6">
    <source>
        <dbReference type="EMBL" id="RJP24748.1"/>
    </source>
</evidence>
<feature type="binding site" evidence="4">
    <location>
        <position position="38"/>
    </location>
    <ligand>
        <name>Zn(2+)</name>
        <dbReference type="ChEBI" id="CHEBI:29105"/>
        <label>1</label>
    </ligand>
</feature>
<dbReference type="PANTHER" id="PTHR10819">
    <property type="entry name" value="PHOSPHOTRIESTERASE-RELATED"/>
    <property type="match status" value="1"/>
</dbReference>
<feature type="binding site" evidence="4">
    <location>
        <position position="271"/>
    </location>
    <ligand>
        <name>Zn(2+)</name>
        <dbReference type="ChEBI" id="CHEBI:29105"/>
        <label>1</label>
    </ligand>
</feature>
<comment type="similarity">
    <text evidence="5">Belongs to the metallo-dependent hydrolases superfamily. Phosphotriesterase family.</text>
</comment>
<dbReference type="PROSITE" id="PS51347">
    <property type="entry name" value="PHOSPHOTRIESTERASE_2"/>
    <property type="match status" value="1"/>
</dbReference>
<dbReference type="AlphaFoldDB" id="A0A3A4NW57"/>
<organism evidence="6 7">
    <name type="scientific">Abyssobacteria bacterium (strain SURF_5)</name>
    <dbReference type="NCBI Taxonomy" id="2093360"/>
    <lineage>
        <taxon>Bacteria</taxon>
        <taxon>Pseudomonadati</taxon>
        <taxon>Candidatus Hydrogenedentota</taxon>
        <taxon>Candidatus Abyssobacteria</taxon>
    </lineage>
</organism>
<proteinExistence type="inferred from homology"/>
<comment type="cofactor">
    <cofactor evidence="4">
        <name>a divalent metal cation</name>
        <dbReference type="ChEBI" id="CHEBI:60240"/>
    </cofactor>
    <text evidence="4">Binds 2 divalent metal cations per subunit.</text>
</comment>
<dbReference type="GO" id="GO:0008270">
    <property type="term" value="F:zinc ion binding"/>
    <property type="evidence" value="ECO:0007669"/>
    <property type="project" value="InterPro"/>
</dbReference>
<evidence type="ECO:0000256" key="1">
    <source>
        <dbReference type="ARBA" id="ARBA00022723"/>
    </source>
</evidence>
<evidence type="ECO:0008006" key="8">
    <source>
        <dbReference type="Google" id="ProtNLM"/>
    </source>
</evidence>
<accession>A0A3A4NW57</accession>
<feature type="modified residue" description="N6-carboxylysine" evidence="3 5">
    <location>
        <position position="151"/>
    </location>
</feature>
<dbReference type="EMBL" id="QZKU01000031">
    <property type="protein sequence ID" value="RJP24748.1"/>
    <property type="molecule type" value="Genomic_DNA"/>
</dbReference>
<feature type="binding site" evidence="4">
    <location>
        <position position="213"/>
    </location>
    <ligand>
        <name>Zn(2+)</name>
        <dbReference type="ChEBI" id="CHEBI:29105"/>
        <label>2</label>
    </ligand>
</feature>
<evidence type="ECO:0000313" key="7">
    <source>
        <dbReference type="Proteomes" id="UP000265882"/>
    </source>
</evidence>
<feature type="binding site" evidence="4">
    <location>
        <position position="40"/>
    </location>
    <ligand>
        <name>Zn(2+)</name>
        <dbReference type="ChEBI" id="CHEBI:29105"/>
        <label>1</label>
    </ligand>
</feature>
<dbReference type="Gene3D" id="3.20.20.140">
    <property type="entry name" value="Metal-dependent hydrolases"/>
    <property type="match status" value="1"/>
</dbReference>
<dbReference type="GO" id="GO:0016788">
    <property type="term" value="F:hydrolase activity, acting on ester bonds"/>
    <property type="evidence" value="ECO:0007669"/>
    <property type="project" value="InterPro"/>
</dbReference>
<dbReference type="SUPFAM" id="SSF51556">
    <property type="entry name" value="Metallo-dependent hydrolases"/>
    <property type="match status" value="1"/>
</dbReference>
<feature type="binding site" description="via carbamate group" evidence="4">
    <location>
        <position position="151"/>
    </location>
    <ligand>
        <name>Zn(2+)</name>
        <dbReference type="ChEBI" id="CHEBI:29105"/>
        <label>2</label>
    </ligand>
</feature>
<dbReference type="PANTHER" id="PTHR10819:SF3">
    <property type="entry name" value="PHOSPHOTRIESTERASE-RELATED PROTEIN"/>
    <property type="match status" value="1"/>
</dbReference>
<dbReference type="Proteomes" id="UP000265882">
    <property type="component" value="Unassembled WGS sequence"/>
</dbReference>
<evidence type="ECO:0000256" key="3">
    <source>
        <dbReference type="PIRSR" id="PIRSR601559-50"/>
    </source>
</evidence>
<gene>
    <name evidence="6" type="ORF">C4520_03450</name>
</gene>
<evidence type="ECO:0000256" key="5">
    <source>
        <dbReference type="PROSITE-ProRule" id="PRU00679"/>
    </source>
</evidence>